<keyword evidence="6" id="KW-1185">Reference proteome</keyword>
<keyword evidence="4" id="KW-0963">Cytoplasm</keyword>
<comment type="cofactor">
    <cofactor evidence="4">
        <name>Mg(2+)</name>
        <dbReference type="ChEBI" id="CHEBI:18420"/>
    </cofactor>
    <text evidence="4">Binds 1 Mg(2+) ion per subunit.</text>
</comment>
<accession>A0A8J5KGM6</accession>
<evidence type="ECO:0000256" key="4">
    <source>
        <dbReference type="RuleBase" id="RU367045"/>
    </source>
</evidence>
<dbReference type="PANTHER" id="PTHR23078:SF3">
    <property type="entry name" value="VESICLE-FUSING ATPASE"/>
    <property type="match status" value="1"/>
</dbReference>
<comment type="caution">
    <text evidence="5">The sequence shown here is derived from an EMBL/GenBank/DDBJ whole genome shotgun (WGS) entry which is preliminary data.</text>
</comment>
<dbReference type="GO" id="GO:0005524">
    <property type="term" value="F:ATP binding"/>
    <property type="evidence" value="ECO:0007669"/>
    <property type="project" value="UniProtKB-UniRule"/>
</dbReference>
<dbReference type="AlphaFoldDB" id="A0A8J5KGM6"/>
<dbReference type="PANTHER" id="PTHR23078">
    <property type="entry name" value="VESICULAR-FUSION PROTEIN NSF"/>
    <property type="match status" value="1"/>
</dbReference>
<comment type="function">
    <text evidence="4">Required for vesicle-mediated transport. Catalyzes the fusion of transport vesicles within the Golgi cisternae. Is also required for transport from the endoplasmic reticulum to the Golgi stack. Seems to function as a fusion protein required for the delivery of cargo proteins to all compartments of the Golgi stack independent of vesicle origin.</text>
</comment>
<dbReference type="GO" id="GO:0046872">
    <property type="term" value="F:metal ion binding"/>
    <property type="evidence" value="ECO:0007669"/>
    <property type="project" value="UniProtKB-UniRule"/>
</dbReference>
<keyword evidence="4" id="KW-0653">Protein transport</keyword>
<dbReference type="SUPFAM" id="SSF52540">
    <property type="entry name" value="P-loop containing nucleoside triphosphate hydrolases"/>
    <property type="match status" value="1"/>
</dbReference>
<keyword evidence="4" id="KW-0378">Hydrolase</keyword>
<evidence type="ECO:0000256" key="1">
    <source>
        <dbReference type="ARBA" id="ARBA00006914"/>
    </source>
</evidence>
<evidence type="ECO:0000313" key="6">
    <source>
        <dbReference type="Proteomes" id="UP000734854"/>
    </source>
</evidence>
<evidence type="ECO:0000256" key="2">
    <source>
        <dbReference type="ARBA" id="ARBA00022741"/>
    </source>
</evidence>
<sequence>MTCSWEDTWLCLTALVKDMVMSHGPGKRHGYVSWAWGDSSPCLCLVPLHQNLFPPHWSSSSSEGCRDRCVMTTGEAAASPKVGIAFSNRLRHLESLSLHPSGAGQISHLNAVILGSSFVGHSVVFVILEHVQKLIEDPAGSGQRSLPNSTGRRSEIWRYSSLIFAARTKNYSGAKLEGVVRSAVSYALNRQISFDDLTKPLDEESIKITMDDFLNALHEVGLAFGSSMDDLERRRLNGIIDCGERHKHIHERALLLVEQIKDNQSPLVTYLLEGPTSSGKTSMAATIGIESDFPYVKMISAESMIGLGKATKCAQIVKACSSDEDGLLGFDVHSDGHGQRQLTVLARDERMEITSSMNGAPLFPPKKKYFSCIEMNGFLPLIVITSQD</sequence>
<keyword evidence="4" id="KW-0931">ER-Golgi transport</keyword>
<keyword evidence="4" id="KW-0479">Metal-binding</keyword>
<dbReference type="GO" id="GO:0005795">
    <property type="term" value="C:Golgi stack"/>
    <property type="evidence" value="ECO:0007669"/>
    <property type="project" value="TreeGrafter"/>
</dbReference>
<comment type="similarity">
    <text evidence="1 4">Belongs to the AAA ATPase family.</text>
</comment>
<dbReference type="GO" id="GO:0006891">
    <property type="term" value="P:intra-Golgi vesicle-mediated transport"/>
    <property type="evidence" value="ECO:0007669"/>
    <property type="project" value="TreeGrafter"/>
</dbReference>
<keyword evidence="4" id="KW-0813">Transport</keyword>
<evidence type="ECO:0000256" key="3">
    <source>
        <dbReference type="ARBA" id="ARBA00022840"/>
    </source>
</evidence>
<proteinExistence type="inferred from homology"/>
<name>A0A8J5KGM6_ZINOF</name>
<dbReference type="GO" id="GO:0043001">
    <property type="term" value="P:Golgi to plasma membrane protein transport"/>
    <property type="evidence" value="ECO:0007669"/>
    <property type="project" value="TreeGrafter"/>
</dbReference>
<dbReference type="GO" id="GO:0035494">
    <property type="term" value="P:SNARE complex disassembly"/>
    <property type="evidence" value="ECO:0007669"/>
    <property type="project" value="InterPro"/>
</dbReference>
<keyword evidence="4" id="KW-0460">Magnesium</keyword>
<reference evidence="5 6" key="1">
    <citation type="submission" date="2020-08" db="EMBL/GenBank/DDBJ databases">
        <title>Plant Genome Project.</title>
        <authorList>
            <person name="Zhang R.-G."/>
        </authorList>
    </citation>
    <scope>NUCLEOTIDE SEQUENCE [LARGE SCALE GENOMIC DNA]</scope>
    <source>
        <tissue evidence="5">Rhizome</tissue>
    </source>
</reference>
<dbReference type="EC" id="3.6.4.6" evidence="4"/>
<dbReference type="InterPro" id="IPR027417">
    <property type="entry name" value="P-loop_NTPase"/>
</dbReference>
<dbReference type="Gene3D" id="3.40.50.300">
    <property type="entry name" value="P-loop containing nucleotide triphosphate hydrolases"/>
    <property type="match status" value="1"/>
</dbReference>
<dbReference type="Gene3D" id="1.10.8.60">
    <property type="match status" value="1"/>
</dbReference>
<dbReference type="InterPro" id="IPR039812">
    <property type="entry name" value="Vesicle-fus_ATPase"/>
</dbReference>
<dbReference type="EMBL" id="JACMSC010000014">
    <property type="protein sequence ID" value="KAG6489375.1"/>
    <property type="molecule type" value="Genomic_DNA"/>
</dbReference>
<organism evidence="5 6">
    <name type="scientific">Zingiber officinale</name>
    <name type="common">Ginger</name>
    <name type="synonym">Amomum zingiber</name>
    <dbReference type="NCBI Taxonomy" id="94328"/>
    <lineage>
        <taxon>Eukaryota</taxon>
        <taxon>Viridiplantae</taxon>
        <taxon>Streptophyta</taxon>
        <taxon>Embryophyta</taxon>
        <taxon>Tracheophyta</taxon>
        <taxon>Spermatophyta</taxon>
        <taxon>Magnoliopsida</taxon>
        <taxon>Liliopsida</taxon>
        <taxon>Zingiberales</taxon>
        <taxon>Zingiberaceae</taxon>
        <taxon>Zingiber</taxon>
    </lineage>
</organism>
<dbReference type="Proteomes" id="UP000734854">
    <property type="component" value="Unassembled WGS sequence"/>
</dbReference>
<comment type="subcellular location">
    <subcellularLocation>
        <location evidence="4">Cytoplasm</location>
    </subcellularLocation>
</comment>
<keyword evidence="2 4" id="KW-0547">Nucleotide-binding</keyword>
<gene>
    <name evidence="5" type="ORF">ZIOFF_050644</name>
</gene>
<dbReference type="GO" id="GO:0016887">
    <property type="term" value="F:ATP hydrolysis activity"/>
    <property type="evidence" value="ECO:0007669"/>
    <property type="project" value="InterPro"/>
</dbReference>
<dbReference type="FunFam" id="3.40.50.300:FF:000166">
    <property type="entry name" value="vesicle-fusing ATPase isoform X1"/>
    <property type="match status" value="1"/>
</dbReference>
<protein>
    <recommendedName>
        <fullName evidence="4">Vesicle-fusing ATPase</fullName>
        <ecNumber evidence="4">3.6.4.6</ecNumber>
    </recommendedName>
</protein>
<comment type="catalytic activity">
    <reaction evidence="4">
        <text>ATP + H2O = ADP + phosphate + H(+)</text>
        <dbReference type="Rhea" id="RHEA:13065"/>
        <dbReference type="ChEBI" id="CHEBI:15377"/>
        <dbReference type="ChEBI" id="CHEBI:15378"/>
        <dbReference type="ChEBI" id="CHEBI:30616"/>
        <dbReference type="ChEBI" id="CHEBI:43474"/>
        <dbReference type="ChEBI" id="CHEBI:456216"/>
        <dbReference type="EC" id="3.6.4.6"/>
    </reaction>
</comment>
<evidence type="ECO:0000313" key="5">
    <source>
        <dbReference type="EMBL" id="KAG6489375.1"/>
    </source>
</evidence>
<keyword evidence="3 4" id="KW-0067">ATP-binding</keyword>